<dbReference type="AlphaFoldDB" id="A0A9X3CAX4"/>
<dbReference type="InterPro" id="IPR020449">
    <property type="entry name" value="Tscrpt_reg_AraC-type_HTH"/>
</dbReference>
<evidence type="ECO:0000313" key="6">
    <source>
        <dbReference type="Proteomes" id="UP001155586"/>
    </source>
</evidence>
<dbReference type="PROSITE" id="PS00041">
    <property type="entry name" value="HTH_ARAC_FAMILY_1"/>
    <property type="match status" value="1"/>
</dbReference>
<dbReference type="Pfam" id="PF12833">
    <property type="entry name" value="HTH_18"/>
    <property type="match status" value="1"/>
</dbReference>
<dbReference type="PROSITE" id="PS01124">
    <property type="entry name" value="HTH_ARAC_FAMILY_2"/>
    <property type="match status" value="1"/>
</dbReference>
<evidence type="ECO:0000256" key="2">
    <source>
        <dbReference type="ARBA" id="ARBA00023125"/>
    </source>
</evidence>
<keyword evidence="2" id="KW-0238">DNA-binding</keyword>
<keyword evidence="1" id="KW-0805">Transcription regulation</keyword>
<dbReference type="PANTHER" id="PTHR46796:SF10">
    <property type="entry name" value="TRANSCRIPTIONAL ACTIVATOR FEAR"/>
    <property type="match status" value="1"/>
</dbReference>
<feature type="domain" description="HTH araC/xylS-type" evidence="4">
    <location>
        <begin position="138"/>
        <end position="236"/>
    </location>
</feature>
<dbReference type="EMBL" id="JAKRRX010000002">
    <property type="protein sequence ID" value="MCW8332297.1"/>
    <property type="molecule type" value="Genomic_DNA"/>
</dbReference>
<accession>A0A9X3CAX4</accession>
<protein>
    <submittedName>
        <fullName evidence="5">Helix-turn-helix domain-containing protein</fullName>
    </submittedName>
</protein>
<sequence length="237" mass="27253">MTDKITIRSYSPSSDGHSHAHHQVLLPLRGFIDLTLDGRAASVSYGDCVIIESGCFHEFKAREDFRFLVIDVYELPEQLLTLQYPILHLDEASHHYIRFIEKQLELSTSAELEENMMVLLFELLVRQESGEKVDSRIKKVIQYLNQDIAKPHTIEELADVACLSPTQFKHLFSKDIKLTPLKYLAKLRMERASTLLANTDLPVSIIAEKVGFSSASSFTRSFTRYFNQPPKQHRWQS</sequence>
<organism evidence="5 6">
    <name type="scientific">Vibrio paucivorans</name>
    <dbReference type="NCBI Taxonomy" id="2829489"/>
    <lineage>
        <taxon>Bacteria</taxon>
        <taxon>Pseudomonadati</taxon>
        <taxon>Pseudomonadota</taxon>
        <taxon>Gammaproteobacteria</taxon>
        <taxon>Vibrionales</taxon>
        <taxon>Vibrionaceae</taxon>
        <taxon>Vibrio</taxon>
    </lineage>
</organism>
<dbReference type="Pfam" id="PF07883">
    <property type="entry name" value="Cupin_2"/>
    <property type="match status" value="1"/>
</dbReference>
<dbReference type="Proteomes" id="UP001155586">
    <property type="component" value="Unassembled WGS sequence"/>
</dbReference>
<dbReference type="InterPro" id="IPR018062">
    <property type="entry name" value="HTH_AraC-typ_CS"/>
</dbReference>
<dbReference type="GO" id="GO:0003700">
    <property type="term" value="F:DNA-binding transcription factor activity"/>
    <property type="evidence" value="ECO:0007669"/>
    <property type="project" value="InterPro"/>
</dbReference>
<dbReference type="Gene3D" id="2.60.120.10">
    <property type="entry name" value="Jelly Rolls"/>
    <property type="match status" value="1"/>
</dbReference>
<dbReference type="SUPFAM" id="SSF51182">
    <property type="entry name" value="RmlC-like cupins"/>
    <property type="match status" value="1"/>
</dbReference>
<evidence type="ECO:0000259" key="4">
    <source>
        <dbReference type="PROSITE" id="PS01124"/>
    </source>
</evidence>
<evidence type="ECO:0000256" key="3">
    <source>
        <dbReference type="ARBA" id="ARBA00023163"/>
    </source>
</evidence>
<dbReference type="SUPFAM" id="SSF46689">
    <property type="entry name" value="Homeodomain-like"/>
    <property type="match status" value="1"/>
</dbReference>
<dbReference type="SMART" id="SM00342">
    <property type="entry name" value="HTH_ARAC"/>
    <property type="match status" value="1"/>
</dbReference>
<keyword evidence="6" id="KW-1185">Reference proteome</keyword>
<dbReference type="PANTHER" id="PTHR46796">
    <property type="entry name" value="HTH-TYPE TRANSCRIPTIONAL ACTIVATOR RHAS-RELATED"/>
    <property type="match status" value="1"/>
</dbReference>
<reference evidence="5" key="1">
    <citation type="submission" date="2022-02" db="EMBL/GenBank/DDBJ databases">
        <title>Vibrio sp. nov., a new bacterium isolated from Bohai sea, China.</title>
        <authorList>
            <person name="Yuan Y."/>
        </authorList>
    </citation>
    <scope>NUCLEOTIDE SEQUENCE</scope>
    <source>
        <strain evidence="5">DBSS07</strain>
    </source>
</reference>
<gene>
    <name evidence="5" type="ORF">MD483_00420</name>
</gene>
<dbReference type="InterPro" id="IPR011051">
    <property type="entry name" value="RmlC_Cupin_sf"/>
</dbReference>
<dbReference type="InterPro" id="IPR018060">
    <property type="entry name" value="HTH_AraC"/>
</dbReference>
<evidence type="ECO:0000256" key="1">
    <source>
        <dbReference type="ARBA" id="ARBA00023015"/>
    </source>
</evidence>
<dbReference type="RefSeq" id="WP_265686101.1">
    <property type="nucleotide sequence ID" value="NZ_JAKRRX010000002.1"/>
</dbReference>
<comment type="caution">
    <text evidence="5">The sequence shown here is derived from an EMBL/GenBank/DDBJ whole genome shotgun (WGS) entry which is preliminary data.</text>
</comment>
<keyword evidence="3" id="KW-0804">Transcription</keyword>
<dbReference type="InterPro" id="IPR014710">
    <property type="entry name" value="RmlC-like_jellyroll"/>
</dbReference>
<dbReference type="InterPro" id="IPR009057">
    <property type="entry name" value="Homeodomain-like_sf"/>
</dbReference>
<dbReference type="InterPro" id="IPR050204">
    <property type="entry name" value="AraC_XylS_family_regulators"/>
</dbReference>
<dbReference type="InterPro" id="IPR013096">
    <property type="entry name" value="Cupin_2"/>
</dbReference>
<dbReference type="PRINTS" id="PR00032">
    <property type="entry name" value="HTHARAC"/>
</dbReference>
<evidence type="ECO:0000313" key="5">
    <source>
        <dbReference type="EMBL" id="MCW8332297.1"/>
    </source>
</evidence>
<name>A0A9X3CAX4_9VIBR</name>
<dbReference type="GO" id="GO:0043565">
    <property type="term" value="F:sequence-specific DNA binding"/>
    <property type="evidence" value="ECO:0007669"/>
    <property type="project" value="InterPro"/>
</dbReference>
<proteinExistence type="predicted"/>
<dbReference type="Gene3D" id="1.10.10.60">
    <property type="entry name" value="Homeodomain-like"/>
    <property type="match status" value="2"/>
</dbReference>